<feature type="transmembrane region" description="Helical" evidence="6">
    <location>
        <begin position="127"/>
        <end position="150"/>
    </location>
</feature>
<dbReference type="PANTHER" id="PTHR33452:SF1">
    <property type="entry name" value="INNER MEMBRANE PROTEIN YPHA-RELATED"/>
    <property type="match status" value="1"/>
</dbReference>
<evidence type="ECO:0000256" key="2">
    <source>
        <dbReference type="ARBA" id="ARBA00022475"/>
    </source>
</evidence>
<evidence type="ECO:0000256" key="1">
    <source>
        <dbReference type="ARBA" id="ARBA00004651"/>
    </source>
</evidence>
<accession>A0A1J5R1E5</accession>
<name>A0A1J5R1E5_9ZZZZ</name>
<dbReference type="PANTHER" id="PTHR33452">
    <property type="entry name" value="OXIDOREDUCTASE CATD-RELATED"/>
    <property type="match status" value="1"/>
</dbReference>
<feature type="transmembrane region" description="Helical" evidence="6">
    <location>
        <begin position="102"/>
        <end position="121"/>
    </location>
</feature>
<comment type="caution">
    <text evidence="7">The sequence shown here is derived from an EMBL/GenBank/DDBJ whole genome shotgun (WGS) entry which is preliminary data.</text>
</comment>
<evidence type="ECO:0000256" key="5">
    <source>
        <dbReference type="ARBA" id="ARBA00023136"/>
    </source>
</evidence>
<dbReference type="GO" id="GO:0005886">
    <property type="term" value="C:plasma membrane"/>
    <property type="evidence" value="ECO:0007669"/>
    <property type="project" value="UniProtKB-SubCell"/>
</dbReference>
<reference evidence="7" key="1">
    <citation type="submission" date="2016-10" db="EMBL/GenBank/DDBJ databases">
        <title>Sequence of Gallionella enrichment culture.</title>
        <authorList>
            <person name="Poehlein A."/>
            <person name="Muehling M."/>
            <person name="Daniel R."/>
        </authorList>
    </citation>
    <scope>NUCLEOTIDE SEQUENCE</scope>
</reference>
<gene>
    <name evidence="7" type="ORF">GALL_323610</name>
</gene>
<dbReference type="InterPro" id="IPR051907">
    <property type="entry name" value="DoxX-like_oxidoreductase"/>
</dbReference>
<evidence type="ECO:0000256" key="6">
    <source>
        <dbReference type="SAM" id="Phobius"/>
    </source>
</evidence>
<evidence type="ECO:0000256" key="3">
    <source>
        <dbReference type="ARBA" id="ARBA00022692"/>
    </source>
</evidence>
<keyword evidence="2" id="KW-1003">Cell membrane</keyword>
<evidence type="ECO:0000313" key="7">
    <source>
        <dbReference type="EMBL" id="OIQ85780.1"/>
    </source>
</evidence>
<organism evidence="7">
    <name type="scientific">mine drainage metagenome</name>
    <dbReference type="NCBI Taxonomy" id="410659"/>
    <lineage>
        <taxon>unclassified sequences</taxon>
        <taxon>metagenomes</taxon>
        <taxon>ecological metagenomes</taxon>
    </lineage>
</organism>
<proteinExistence type="predicted"/>
<keyword evidence="4 6" id="KW-1133">Transmembrane helix</keyword>
<keyword evidence="5 6" id="KW-0472">Membrane</keyword>
<comment type="subcellular location">
    <subcellularLocation>
        <location evidence="1">Cell membrane</location>
        <topology evidence="1">Multi-pass membrane protein</topology>
    </subcellularLocation>
</comment>
<dbReference type="EMBL" id="MLJW01000521">
    <property type="protein sequence ID" value="OIQ85780.1"/>
    <property type="molecule type" value="Genomic_DNA"/>
</dbReference>
<dbReference type="InterPro" id="IPR032808">
    <property type="entry name" value="DoxX"/>
</dbReference>
<evidence type="ECO:0008006" key="8">
    <source>
        <dbReference type="Google" id="ProtNLM"/>
    </source>
</evidence>
<protein>
    <recommendedName>
        <fullName evidence="8">DoxX</fullName>
    </recommendedName>
</protein>
<feature type="transmembrane region" description="Helical" evidence="6">
    <location>
        <begin position="77"/>
        <end position="95"/>
    </location>
</feature>
<evidence type="ECO:0000256" key="4">
    <source>
        <dbReference type="ARBA" id="ARBA00022989"/>
    </source>
</evidence>
<keyword evidence="3 6" id="KW-0812">Transmembrane</keyword>
<sequence>MNETTAPRSGAIDGHIVARLWGMAECVLNWLRSPALLAARLYVSYVFFNSGLQSLRDWAGTIWLYQNEFHVAPMPPYFAAVVGTAGELLLPPLVAFGLFGRFGALGLFVVNLVALLSYMYALQAPAIMFHFIWGGLILMIALWGPGAWSVDAWRLARRAR</sequence>
<dbReference type="AlphaFoldDB" id="A0A1J5R1E5"/>
<dbReference type="Pfam" id="PF07681">
    <property type="entry name" value="DoxX"/>
    <property type="match status" value="1"/>
</dbReference>